<evidence type="ECO:0000313" key="3">
    <source>
        <dbReference type="Proteomes" id="UP000053766"/>
    </source>
</evidence>
<proteinExistence type="predicted"/>
<feature type="signal peptide" evidence="1">
    <location>
        <begin position="1"/>
        <end position="19"/>
    </location>
</feature>
<dbReference type="EMBL" id="KN717023">
    <property type="protein sequence ID" value="KJH40763.1"/>
    <property type="molecule type" value="Genomic_DNA"/>
</dbReference>
<name>A0A0D8X896_DICVI</name>
<organism evidence="2 3">
    <name type="scientific">Dictyocaulus viviparus</name>
    <name type="common">Bovine lungworm</name>
    <dbReference type="NCBI Taxonomy" id="29172"/>
    <lineage>
        <taxon>Eukaryota</taxon>
        <taxon>Metazoa</taxon>
        <taxon>Ecdysozoa</taxon>
        <taxon>Nematoda</taxon>
        <taxon>Chromadorea</taxon>
        <taxon>Rhabditida</taxon>
        <taxon>Rhabditina</taxon>
        <taxon>Rhabditomorpha</taxon>
        <taxon>Strongyloidea</taxon>
        <taxon>Metastrongylidae</taxon>
        <taxon>Dictyocaulus</taxon>
    </lineage>
</organism>
<dbReference type="AlphaFoldDB" id="A0A0D8X896"/>
<sequence length="166" mass="19536">MYKMLYSLISLTTITWVMSTKSTPQWRQKRFDIDFYKRNVNDKVDNAIGKMFDEKQSSIVANKKRGSTYDSNLAPRSFPLNSQEQATTSNRYQSHSSVKTTSSNDNHYLLTTGFNPYNKRFDPFMKRFDPFIKRIDSYDSLLAPLSAWSSPKIDYYDFYHKLNDVQ</sequence>
<accession>A0A0D8X896</accession>
<evidence type="ECO:0000313" key="2">
    <source>
        <dbReference type="EMBL" id="KJH40763.1"/>
    </source>
</evidence>
<reference evidence="2 3" key="1">
    <citation type="submission" date="2013-11" db="EMBL/GenBank/DDBJ databases">
        <title>Draft genome of the bovine lungworm Dictyocaulus viviparus.</title>
        <authorList>
            <person name="Mitreva M."/>
        </authorList>
    </citation>
    <scope>NUCLEOTIDE SEQUENCE [LARGE SCALE GENOMIC DNA]</scope>
    <source>
        <strain evidence="2 3">HannoverDv2000</strain>
    </source>
</reference>
<protein>
    <submittedName>
        <fullName evidence="2">Uncharacterized protein</fullName>
    </submittedName>
</protein>
<reference evidence="3" key="2">
    <citation type="journal article" date="2016" name="Sci. Rep.">
        <title>Dictyocaulus viviparus genome, variome and transcriptome elucidate lungworm biology and support future intervention.</title>
        <authorList>
            <person name="McNulty S.N."/>
            <person name="Strube C."/>
            <person name="Rosa B.A."/>
            <person name="Martin J.C."/>
            <person name="Tyagi R."/>
            <person name="Choi Y.J."/>
            <person name="Wang Q."/>
            <person name="Hallsworth Pepin K."/>
            <person name="Zhang X."/>
            <person name="Ozersky P."/>
            <person name="Wilson R.K."/>
            <person name="Sternberg P.W."/>
            <person name="Gasser R.B."/>
            <person name="Mitreva M."/>
        </authorList>
    </citation>
    <scope>NUCLEOTIDE SEQUENCE [LARGE SCALE GENOMIC DNA]</scope>
    <source>
        <strain evidence="3">HannoverDv2000</strain>
    </source>
</reference>
<feature type="chain" id="PRO_5002335393" evidence="1">
    <location>
        <begin position="20"/>
        <end position="166"/>
    </location>
</feature>
<gene>
    <name evidence="2" type="ORF">DICVIV_13274</name>
</gene>
<keyword evidence="3" id="KW-1185">Reference proteome</keyword>
<evidence type="ECO:0000256" key="1">
    <source>
        <dbReference type="SAM" id="SignalP"/>
    </source>
</evidence>
<dbReference type="Proteomes" id="UP000053766">
    <property type="component" value="Unassembled WGS sequence"/>
</dbReference>
<dbReference type="OrthoDB" id="5875823at2759"/>
<keyword evidence="1" id="KW-0732">Signal</keyword>